<dbReference type="AlphaFoldDB" id="A0AAN9JR66"/>
<evidence type="ECO:0000313" key="2">
    <source>
        <dbReference type="Proteomes" id="UP001359559"/>
    </source>
</evidence>
<dbReference type="EMBL" id="JAYKXN010000003">
    <property type="protein sequence ID" value="KAK7302611.1"/>
    <property type="molecule type" value="Genomic_DNA"/>
</dbReference>
<protein>
    <submittedName>
        <fullName evidence="1">Uncharacterized protein</fullName>
    </submittedName>
</protein>
<proteinExistence type="predicted"/>
<accession>A0AAN9JR66</accession>
<comment type="caution">
    <text evidence="1">The sequence shown here is derived from an EMBL/GenBank/DDBJ whole genome shotgun (WGS) entry which is preliminary data.</text>
</comment>
<organism evidence="1 2">
    <name type="scientific">Clitoria ternatea</name>
    <name type="common">Butterfly pea</name>
    <dbReference type="NCBI Taxonomy" id="43366"/>
    <lineage>
        <taxon>Eukaryota</taxon>
        <taxon>Viridiplantae</taxon>
        <taxon>Streptophyta</taxon>
        <taxon>Embryophyta</taxon>
        <taxon>Tracheophyta</taxon>
        <taxon>Spermatophyta</taxon>
        <taxon>Magnoliopsida</taxon>
        <taxon>eudicotyledons</taxon>
        <taxon>Gunneridae</taxon>
        <taxon>Pentapetalae</taxon>
        <taxon>rosids</taxon>
        <taxon>fabids</taxon>
        <taxon>Fabales</taxon>
        <taxon>Fabaceae</taxon>
        <taxon>Papilionoideae</taxon>
        <taxon>50 kb inversion clade</taxon>
        <taxon>NPAAA clade</taxon>
        <taxon>indigoferoid/millettioid clade</taxon>
        <taxon>Phaseoleae</taxon>
        <taxon>Clitoria</taxon>
    </lineage>
</organism>
<name>A0AAN9JR66_CLITE</name>
<gene>
    <name evidence="1" type="ORF">RJT34_13503</name>
</gene>
<reference evidence="1 2" key="1">
    <citation type="submission" date="2024-01" db="EMBL/GenBank/DDBJ databases">
        <title>The genomes of 5 underutilized Papilionoideae crops provide insights into root nodulation and disease resistance.</title>
        <authorList>
            <person name="Yuan L."/>
        </authorList>
    </citation>
    <scope>NUCLEOTIDE SEQUENCE [LARGE SCALE GENOMIC DNA]</scope>
    <source>
        <strain evidence="1">LY-2023</strain>
        <tissue evidence="1">Leaf</tissue>
    </source>
</reference>
<keyword evidence="2" id="KW-1185">Reference proteome</keyword>
<dbReference type="Proteomes" id="UP001359559">
    <property type="component" value="Unassembled WGS sequence"/>
</dbReference>
<evidence type="ECO:0000313" key="1">
    <source>
        <dbReference type="EMBL" id="KAK7302611.1"/>
    </source>
</evidence>
<sequence>MDYPLSRLYCGLIFWKFSDRLVSSIVILYVQSASCFKLPTFSEYMLEHCGKRKNTIVMVILLWAPKEYQFW</sequence>